<keyword evidence="3" id="KW-0732">Signal</keyword>
<dbReference type="GO" id="GO:0097535">
    <property type="term" value="P:lymphoid lineage cell migration into thymus"/>
    <property type="evidence" value="ECO:0007669"/>
    <property type="project" value="Ensembl"/>
</dbReference>
<dbReference type="InParanoid" id="A0A3Q3L3A4"/>
<evidence type="ECO:0000313" key="5">
    <source>
        <dbReference type="Ensembl" id="ENSMAMP00000007972.2"/>
    </source>
</evidence>
<feature type="region of interest" description="Disordered" evidence="2">
    <location>
        <begin position="89"/>
        <end position="109"/>
    </location>
</feature>
<dbReference type="AlphaFoldDB" id="A0A3Q3L3A4"/>
<dbReference type="Gene3D" id="2.40.50.40">
    <property type="match status" value="1"/>
</dbReference>
<dbReference type="Pfam" id="PF00048">
    <property type="entry name" value="IL8"/>
    <property type="match status" value="1"/>
</dbReference>
<dbReference type="Proteomes" id="UP000261640">
    <property type="component" value="Unplaced"/>
</dbReference>
<dbReference type="CDD" id="cd00169">
    <property type="entry name" value="Chemokine"/>
    <property type="match status" value="1"/>
</dbReference>
<feature type="signal peptide" evidence="3">
    <location>
        <begin position="1"/>
        <end position="20"/>
    </location>
</feature>
<dbReference type="PANTHER" id="PTHR12015">
    <property type="entry name" value="SMALL INDUCIBLE CYTOKINE A"/>
    <property type="match status" value="1"/>
</dbReference>
<dbReference type="PANTHER" id="PTHR12015:SF186">
    <property type="entry name" value="C-C MOTIF CHEMOKINE 21-LIKE-RELATED"/>
    <property type="match status" value="1"/>
</dbReference>
<evidence type="ECO:0000256" key="1">
    <source>
        <dbReference type="ARBA" id="ARBA00022514"/>
    </source>
</evidence>
<dbReference type="FunCoup" id="A0A3Q3L3A4">
    <property type="interactions" value="873"/>
</dbReference>
<dbReference type="GO" id="GO:0072679">
    <property type="term" value="P:thymocyte migration"/>
    <property type="evidence" value="ECO:0007669"/>
    <property type="project" value="Ensembl"/>
</dbReference>
<reference evidence="5" key="2">
    <citation type="submission" date="2025-09" db="UniProtKB">
        <authorList>
            <consortium name="Ensembl"/>
        </authorList>
    </citation>
    <scope>IDENTIFICATION</scope>
</reference>
<organism evidence="5 6">
    <name type="scientific">Mastacembelus armatus</name>
    <name type="common">zig-zag eel</name>
    <dbReference type="NCBI Taxonomy" id="205130"/>
    <lineage>
        <taxon>Eukaryota</taxon>
        <taxon>Metazoa</taxon>
        <taxon>Chordata</taxon>
        <taxon>Craniata</taxon>
        <taxon>Vertebrata</taxon>
        <taxon>Euteleostomi</taxon>
        <taxon>Actinopterygii</taxon>
        <taxon>Neopterygii</taxon>
        <taxon>Teleostei</taxon>
        <taxon>Neoteleostei</taxon>
        <taxon>Acanthomorphata</taxon>
        <taxon>Anabantaria</taxon>
        <taxon>Synbranchiformes</taxon>
        <taxon>Mastacembelidae</taxon>
        <taxon>Mastacembelus</taxon>
    </lineage>
</organism>
<dbReference type="RefSeq" id="XP_026169661.1">
    <property type="nucleotide sequence ID" value="XM_026313876.1"/>
</dbReference>
<dbReference type="InterPro" id="IPR001811">
    <property type="entry name" value="Chemokine_IL8-like_dom"/>
</dbReference>
<protein>
    <submittedName>
        <fullName evidence="5">Chemokine (C-C motif) ligand 25a</fullName>
    </submittedName>
</protein>
<evidence type="ECO:0000259" key="4">
    <source>
        <dbReference type="SMART" id="SM00199"/>
    </source>
</evidence>
<proteinExistence type="predicted"/>
<keyword evidence="6" id="KW-1185">Reference proteome</keyword>
<dbReference type="GO" id="GO:0048538">
    <property type="term" value="P:thymus development"/>
    <property type="evidence" value="ECO:0007669"/>
    <property type="project" value="Ensembl"/>
</dbReference>
<reference evidence="5" key="1">
    <citation type="submission" date="2025-08" db="UniProtKB">
        <authorList>
            <consortium name="Ensembl"/>
        </authorList>
    </citation>
    <scope>IDENTIFICATION</scope>
</reference>
<dbReference type="GeneID" id="113134481"/>
<feature type="chain" id="PRO_5030080984" evidence="3">
    <location>
        <begin position="21"/>
        <end position="109"/>
    </location>
</feature>
<dbReference type="GO" id="GO:0008009">
    <property type="term" value="F:chemokine activity"/>
    <property type="evidence" value="ECO:0007669"/>
    <property type="project" value="InterPro"/>
</dbReference>
<dbReference type="SUPFAM" id="SSF54117">
    <property type="entry name" value="Interleukin 8-like chemokines"/>
    <property type="match status" value="1"/>
</dbReference>
<accession>A0A3Q3L3A4</accession>
<dbReference type="GO" id="GO:0005615">
    <property type="term" value="C:extracellular space"/>
    <property type="evidence" value="ECO:0007669"/>
    <property type="project" value="UniProtKB-KW"/>
</dbReference>
<evidence type="ECO:0000256" key="2">
    <source>
        <dbReference type="SAM" id="MobiDB-lite"/>
    </source>
</evidence>
<dbReference type="SMART" id="SM00199">
    <property type="entry name" value="SCY"/>
    <property type="match status" value="1"/>
</dbReference>
<feature type="compositionally biased region" description="Basic residues" evidence="2">
    <location>
        <begin position="91"/>
        <end position="109"/>
    </location>
</feature>
<dbReference type="GeneTree" id="ENSGT00900000141362"/>
<dbReference type="GO" id="GO:0006955">
    <property type="term" value="P:immune response"/>
    <property type="evidence" value="ECO:0007669"/>
    <property type="project" value="InterPro"/>
</dbReference>
<dbReference type="Ensembl" id="ENSMAMT00000008189.2">
    <property type="protein sequence ID" value="ENSMAMP00000007972.2"/>
    <property type="gene ID" value="ENSMAMG00000005434.2"/>
</dbReference>
<dbReference type="CTD" id="100333914"/>
<sequence>MQFNTLFFLLSLSCLYLALAHESYEDCCLKHVKELNMNTRKHAVMYRQQETDGACNIPAIVFIMRKGRVFCANPRENWVIDLMKTIDNKAKNRKNKPSRKHHSQLPRRG</sequence>
<dbReference type="STRING" id="205130.ENSMAMP00000007972"/>
<dbReference type="OrthoDB" id="9447832at2759"/>
<evidence type="ECO:0000256" key="3">
    <source>
        <dbReference type="SAM" id="SignalP"/>
    </source>
</evidence>
<keyword evidence="1" id="KW-0202">Cytokine</keyword>
<evidence type="ECO:0000313" key="6">
    <source>
        <dbReference type="Proteomes" id="UP000261640"/>
    </source>
</evidence>
<name>A0A3Q3L3A4_9TELE</name>
<feature type="domain" description="Chemokine interleukin-8-like" evidence="4">
    <location>
        <begin position="24"/>
        <end position="86"/>
    </location>
</feature>
<dbReference type="InterPro" id="IPR036048">
    <property type="entry name" value="Interleukin_8-like_sf"/>
</dbReference>
<dbReference type="InterPro" id="IPR039809">
    <property type="entry name" value="Chemokine_b/g/d"/>
</dbReference>